<feature type="compositionally biased region" description="Basic and acidic residues" evidence="2">
    <location>
        <begin position="141"/>
        <end position="179"/>
    </location>
</feature>
<evidence type="ECO:0000256" key="2">
    <source>
        <dbReference type="SAM" id="MobiDB-lite"/>
    </source>
</evidence>
<reference evidence="3" key="1">
    <citation type="journal article" date="2014" name="Front. Microbiol.">
        <title>High frequency of phylogenetically diverse reductive dehalogenase-homologous genes in deep subseafloor sedimentary metagenomes.</title>
        <authorList>
            <person name="Kawai M."/>
            <person name="Futagami T."/>
            <person name="Toyoda A."/>
            <person name="Takaki Y."/>
            <person name="Nishi S."/>
            <person name="Hori S."/>
            <person name="Arai W."/>
            <person name="Tsubouchi T."/>
            <person name="Morono Y."/>
            <person name="Uchiyama I."/>
            <person name="Ito T."/>
            <person name="Fujiyama A."/>
            <person name="Inagaki F."/>
            <person name="Takami H."/>
        </authorList>
    </citation>
    <scope>NUCLEOTIDE SEQUENCE</scope>
    <source>
        <strain evidence="3">Expedition CK06-06</strain>
    </source>
</reference>
<feature type="coiled-coil region" evidence="1">
    <location>
        <begin position="28"/>
        <end position="88"/>
    </location>
</feature>
<name>X1LVJ5_9ZZZZ</name>
<protein>
    <submittedName>
        <fullName evidence="3">Uncharacterized protein</fullName>
    </submittedName>
</protein>
<feature type="region of interest" description="Disordered" evidence="2">
    <location>
        <begin position="92"/>
        <end position="111"/>
    </location>
</feature>
<feature type="region of interest" description="Disordered" evidence="2">
    <location>
        <begin position="139"/>
        <end position="211"/>
    </location>
</feature>
<comment type="caution">
    <text evidence="3">The sequence shown here is derived from an EMBL/GenBank/DDBJ whole genome shotgun (WGS) entry which is preliminary data.</text>
</comment>
<dbReference type="AlphaFoldDB" id="X1LVJ5"/>
<evidence type="ECO:0000256" key="1">
    <source>
        <dbReference type="SAM" id="Coils"/>
    </source>
</evidence>
<dbReference type="EMBL" id="BARV01007575">
    <property type="protein sequence ID" value="GAI09836.1"/>
    <property type="molecule type" value="Genomic_DNA"/>
</dbReference>
<organism evidence="3">
    <name type="scientific">marine sediment metagenome</name>
    <dbReference type="NCBI Taxonomy" id="412755"/>
    <lineage>
        <taxon>unclassified sequences</taxon>
        <taxon>metagenomes</taxon>
        <taxon>ecological metagenomes</taxon>
    </lineage>
</organism>
<accession>X1LVJ5</accession>
<sequence>MNMSEEEREKLRAETREKFGSIGRGIGRQEQLKAIEAIEEQVAKLKAAMQSTGREDRSRFRDLSEEERAKLREKMAKAGRERQRAIRAIEEQLAKLRGPGRPQAGRQPSIGELRVIHGLAVKEKATQTARRLERLIALYQRDSRGGRQREPQQRPERLERPPRERPARQERDVQDERSGKRAPAFELNSFDGKTVSLSDYRGNVGTNISQL</sequence>
<evidence type="ECO:0000313" key="3">
    <source>
        <dbReference type="EMBL" id="GAI09836.1"/>
    </source>
</evidence>
<proteinExistence type="predicted"/>
<gene>
    <name evidence="3" type="ORF">S06H3_15395</name>
</gene>
<keyword evidence="1" id="KW-0175">Coiled coil</keyword>
<dbReference type="Gene3D" id="3.40.30.10">
    <property type="entry name" value="Glutaredoxin"/>
    <property type="match status" value="1"/>
</dbReference>